<sequence>MHFESVSLRGFKIAMDNVNSSTTVSEFSMRRTVFVLLGALAAFAILTASYATADLPVESSAIQSVQPIAAD</sequence>
<accession>A0A0N7KXW6</accession>
<proteinExistence type="predicted"/>
<evidence type="ECO:0000313" key="1">
    <source>
        <dbReference type="EMBL" id="BAT28065.1"/>
    </source>
</evidence>
<protein>
    <submittedName>
        <fullName evidence="1">Uncharacterized protein</fullName>
    </submittedName>
</protein>
<name>A0A0N7KXW6_9HYPH</name>
<dbReference type="AlphaFoldDB" id="A0A0N7KXW6"/>
<organism evidence="1">
    <name type="scientific">Aureimonas frigidaquae</name>
    <dbReference type="NCBI Taxonomy" id="424757"/>
    <lineage>
        <taxon>Bacteria</taxon>
        <taxon>Pseudomonadati</taxon>
        <taxon>Pseudomonadota</taxon>
        <taxon>Alphaproteobacteria</taxon>
        <taxon>Hyphomicrobiales</taxon>
        <taxon>Aurantimonadaceae</taxon>
        <taxon>Aureimonas</taxon>
    </lineage>
</organism>
<dbReference type="EMBL" id="LC066377">
    <property type="protein sequence ID" value="BAT28065.1"/>
    <property type="molecule type" value="Genomic_DNA"/>
</dbReference>
<reference evidence="1" key="1">
    <citation type="journal article" date="2015" name="Proc. Natl. Acad. Sci. U.S.A.">
        <title>Bacterial clade with the ribosomal RNA operon on a small plasmid rather than the chromosome.</title>
        <authorList>
            <person name="Anda M."/>
            <person name="Ohtsubo Y."/>
            <person name="Okubo T."/>
            <person name="Sugawara M."/>
            <person name="Nagata Y."/>
            <person name="Tsuda M."/>
            <person name="Minamisawa K."/>
            <person name="Mitsui H."/>
        </authorList>
    </citation>
    <scope>NUCLEOTIDE SEQUENCE</scope>
    <source>
        <strain evidence="1">JCM 14755</strain>
    </source>
</reference>